<evidence type="ECO:0000256" key="7">
    <source>
        <dbReference type="ARBA" id="ARBA00022967"/>
    </source>
</evidence>
<dbReference type="PROSITE" id="PS50893">
    <property type="entry name" value="ABC_TRANSPORTER_2"/>
    <property type="match status" value="1"/>
</dbReference>
<comment type="subcellular location">
    <subcellularLocation>
        <location evidence="1">Cell membrane</location>
    </subcellularLocation>
</comment>
<keyword evidence="5" id="KW-0547">Nucleotide-binding</keyword>
<comment type="similarity">
    <text evidence="2">Belongs to the ABC transporter superfamily.</text>
</comment>
<dbReference type="EMBL" id="JGZO01000006">
    <property type="protein sequence ID" value="KFI94747.1"/>
    <property type="molecule type" value="Genomic_DNA"/>
</dbReference>
<dbReference type="STRING" id="158787.BSCA_0801"/>
<feature type="domain" description="ABC transporter" evidence="9">
    <location>
        <begin position="4"/>
        <end position="237"/>
    </location>
</feature>
<keyword evidence="3" id="KW-0813">Transport</keyword>
<evidence type="ECO:0000256" key="5">
    <source>
        <dbReference type="ARBA" id="ARBA00022741"/>
    </source>
</evidence>
<dbReference type="Pfam" id="PF00005">
    <property type="entry name" value="ABC_tran"/>
    <property type="match status" value="1"/>
</dbReference>
<evidence type="ECO:0000256" key="4">
    <source>
        <dbReference type="ARBA" id="ARBA00022475"/>
    </source>
</evidence>
<dbReference type="InterPro" id="IPR003593">
    <property type="entry name" value="AAA+_ATPase"/>
</dbReference>
<keyword evidence="7" id="KW-1278">Translocase</keyword>
<dbReference type="InterPro" id="IPR003439">
    <property type="entry name" value="ABC_transporter-like_ATP-bd"/>
</dbReference>
<dbReference type="RefSeq" id="WP_033517857.1">
    <property type="nucleotide sequence ID" value="NZ_CAUPKV010000021.1"/>
</dbReference>
<dbReference type="AlphaFoldDB" id="A0A087DGU7"/>
<dbReference type="GO" id="GO:0016887">
    <property type="term" value="F:ATP hydrolysis activity"/>
    <property type="evidence" value="ECO:0007669"/>
    <property type="project" value="InterPro"/>
</dbReference>
<keyword evidence="4" id="KW-1003">Cell membrane</keyword>
<accession>A0A087DGU7</accession>
<evidence type="ECO:0000259" key="9">
    <source>
        <dbReference type="PROSITE" id="PS50893"/>
    </source>
</evidence>
<keyword evidence="8" id="KW-0472">Membrane</keyword>
<evidence type="ECO:0000256" key="6">
    <source>
        <dbReference type="ARBA" id="ARBA00022840"/>
    </source>
</evidence>
<keyword evidence="6 10" id="KW-0067">ATP-binding</keyword>
<dbReference type="GO" id="GO:0043190">
    <property type="term" value="C:ATP-binding cassette (ABC) transporter complex"/>
    <property type="evidence" value="ECO:0007669"/>
    <property type="project" value="TreeGrafter"/>
</dbReference>
<dbReference type="FunFam" id="3.40.50.300:FF:000224">
    <property type="entry name" value="Energy-coupling factor transporter ATP-binding protein EcfA"/>
    <property type="match status" value="1"/>
</dbReference>
<dbReference type="SUPFAM" id="SSF52540">
    <property type="entry name" value="P-loop containing nucleoside triphosphate hydrolases"/>
    <property type="match status" value="1"/>
</dbReference>
<dbReference type="InterPro" id="IPR015856">
    <property type="entry name" value="ABC_transpr_CbiO/EcfA_su"/>
</dbReference>
<reference evidence="10 11" key="1">
    <citation type="submission" date="2014-03" db="EMBL/GenBank/DDBJ databases">
        <title>Genomics of Bifidobacteria.</title>
        <authorList>
            <person name="Ventura M."/>
            <person name="Milani C."/>
            <person name="Lugli G.A."/>
        </authorList>
    </citation>
    <scope>NUCLEOTIDE SEQUENCE [LARGE SCALE GENOMIC DNA]</scope>
    <source>
        <strain evidence="10 11">LMG 21589</strain>
    </source>
</reference>
<dbReference type="InterPro" id="IPR050095">
    <property type="entry name" value="ECF_ABC_transporter_ATP-bd"/>
</dbReference>
<dbReference type="PANTHER" id="PTHR43553">
    <property type="entry name" value="HEAVY METAL TRANSPORTER"/>
    <property type="match status" value="1"/>
</dbReference>
<dbReference type="OrthoDB" id="7757085at2"/>
<dbReference type="EC" id="3.6.3.32" evidence="10"/>
<gene>
    <name evidence="10" type="ORF">BSCA_0801</name>
</gene>
<organism evidence="10 11">
    <name type="scientific">Bifidobacterium scardovii</name>
    <dbReference type="NCBI Taxonomy" id="158787"/>
    <lineage>
        <taxon>Bacteria</taxon>
        <taxon>Bacillati</taxon>
        <taxon>Actinomycetota</taxon>
        <taxon>Actinomycetes</taxon>
        <taxon>Bifidobacteriales</taxon>
        <taxon>Bifidobacteriaceae</taxon>
        <taxon>Bifidobacterium</taxon>
    </lineage>
</organism>
<dbReference type="SMART" id="SM00382">
    <property type="entry name" value="AAA"/>
    <property type="match status" value="1"/>
</dbReference>
<evidence type="ECO:0000313" key="11">
    <source>
        <dbReference type="Proteomes" id="UP000029033"/>
    </source>
</evidence>
<dbReference type="PANTHER" id="PTHR43553:SF24">
    <property type="entry name" value="ENERGY-COUPLING FACTOR TRANSPORTER ATP-BINDING PROTEIN ECFA1"/>
    <property type="match status" value="1"/>
</dbReference>
<evidence type="ECO:0000256" key="2">
    <source>
        <dbReference type="ARBA" id="ARBA00005417"/>
    </source>
</evidence>
<comment type="caution">
    <text evidence="10">The sequence shown here is derived from an EMBL/GenBank/DDBJ whole genome shotgun (WGS) entry which is preliminary data.</text>
</comment>
<evidence type="ECO:0000313" key="10">
    <source>
        <dbReference type="EMBL" id="KFI94747.1"/>
    </source>
</evidence>
<evidence type="ECO:0000256" key="1">
    <source>
        <dbReference type="ARBA" id="ARBA00004236"/>
    </source>
</evidence>
<evidence type="ECO:0000256" key="3">
    <source>
        <dbReference type="ARBA" id="ARBA00022448"/>
    </source>
</evidence>
<dbReference type="GO" id="GO:0042626">
    <property type="term" value="F:ATPase-coupled transmembrane transporter activity"/>
    <property type="evidence" value="ECO:0007669"/>
    <property type="project" value="TreeGrafter"/>
</dbReference>
<dbReference type="InterPro" id="IPR027417">
    <property type="entry name" value="P-loop_NTPase"/>
</dbReference>
<proteinExistence type="inferred from homology"/>
<dbReference type="Gene3D" id="3.40.50.300">
    <property type="entry name" value="P-loop containing nucleotide triphosphate hydrolases"/>
    <property type="match status" value="1"/>
</dbReference>
<protein>
    <submittedName>
        <fullName evidence="10">ABC transporter ATP-binding protein</fullName>
        <ecNumber evidence="10">3.6.3.32</ecNumber>
    </submittedName>
</protein>
<evidence type="ECO:0000256" key="8">
    <source>
        <dbReference type="ARBA" id="ARBA00023136"/>
    </source>
</evidence>
<dbReference type="CDD" id="cd03225">
    <property type="entry name" value="ABC_cobalt_CbiO_domain1"/>
    <property type="match status" value="1"/>
</dbReference>
<dbReference type="Proteomes" id="UP000029033">
    <property type="component" value="Unassembled WGS sequence"/>
</dbReference>
<keyword evidence="10" id="KW-0378">Hydrolase</keyword>
<keyword evidence="11" id="KW-1185">Reference proteome</keyword>
<dbReference type="GO" id="GO:0005524">
    <property type="term" value="F:ATP binding"/>
    <property type="evidence" value="ECO:0007669"/>
    <property type="project" value="UniProtKB-KW"/>
</dbReference>
<dbReference type="eggNOG" id="COG1122">
    <property type="taxonomic scope" value="Bacteria"/>
</dbReference>
<dbReference type="GeneID" id="85166402"/>
<name>A0A087DGU7_9BIFI</name>
<sequence length="266" mass="29522">MGIIHFEDVSFSYPNGFSAVEHVSFDIPQGSRVAIVGQNGAGKTTTVKMMNGLLKPTDGTVTVDGKDTKEYTAAQLSRTTGYVFQNPDDQIFHNTVREEIEYGPKVLKQSDEQIREHVDWAADLCDLTGAMDENPYNLPLSIRKFVTIASVLAMDGSILVFDEPTAGQDLHGIRCLEGIFRELERKGKTVVTITHDMEFVVNNFDMIYVMAHKNLLMTGDASSIFGDQNLLDESMLKEPYVGTLARLLGLPANTVDTQTLIDRLQR</sequence>